<proteinExistence type="predicted"/>
<dbReference type="AlphaFoldDB" id="A0A1H6V0B0"/>
<sequence length="230" mass="24765">MSDVQTTTAAPVETSSTGPDLASIASRLYRNAEPTLLDSNAQPAKPEQQPATTQQTSEAKPAEEKPAEATTTDAKSHIPDAIRELRDDPLRRMFGAQGTFAQVPLEEGMQNIGLQPDTVKAIATEFREVFADLGASPDDAKQLVIFAAQHNANMPVDNAADARLAASAADALVRQYGSEADSALRDAQRFVARDPRLGRMLDETRLGNDPQTVLKVVQLARSAKMRGELK</sequence>
<evidence type="ECO:0000313" key="3">
    <source>
        <dbReference type="Proteomes" id="UP000198866"/>
    </source>
</evidence>
<feature type="region of interest" description="Disordered" evidence="1">
    <location>
        <begin position="1"/>
        <end position="81"/>
    </location>
</feature>
<gene>
    <name evidence="2" type="ORF">SAMN05192539_1005215</name>
</gene>
<dbReference type="EMBL" id="FNYE01000005">
    <property type="protein sequence ID" value="SEI96364.1"/>
    <property type="molecule type" value="Genomic_DNA"/>
</dbReference>
<keyword evidence="3" id="KW-1185">Reference proteome</keyword>
<feature type="compositionally biased region" description="Polar residues" evidence="1">
    <location>
        <begin position="1"/>
        <end position="18"/>
    </location>
</feature>
<dbReference type="RefSeq" id="WP_090864858.1">
    <property type="nucleotide sequence ID" value="NZ_FNYE01000005.1"/>
</dbReference>
<organism evidence="2 3">
    <name type="scientific">Paraburkholderia diazotrophica</name>
    <dbReference type="NCBI Taxonomy" id="667676"/>
    <lineage>
        <taxon>Bacteria</taxon>
        <taxon>Pseudomonadati</taxon>
        <taxon>Pseudomonadota</taxon>
        <taxon>Betaproteobacteria</taxon>
        <taxon>Burkholderiales</taxon>
        <taxon>Burkholderiaceae</taxon>
        <taxon>Paraburkholderia</taxon>
    </lineage>
</organism>
<dbReference type="Proteomes" id="UP000198866">
    <property type="component" value="Unassembled WGS sequence"/>
</dbReference>
<evidence type="ECO:0000313" key="2">
    <source>
        <dbReference type="EMBL" id="SEI96364.1"/>
    </source>
</evidence>
<evidence type="ECO:0000256" key="1">
    <source>
        <dbReference type="SAM" id="MobiDB-lite"/>
    </source>
</evidence>
<accession>A0A1H6V0B0</accession>
<dbReference type="STRING" id="667676.SAMN05192539_1005215"/>
<protein>
    <submittedName>
        <fullName evidence="2">Uncharacterized protein</fullName>
    </submittedName>
</protein>
<name>A0A1H6V0B0_9BURK</name>
<dbReference type="OrthoDB" id="9832428at2"/>
<reference evidence="3" key="1">
    <citation type="submission" date="2016-10" db="EMBL/GenBank/DDBJ databases">
        <authorList>
            <person name="Varghese N."/>
            <person name="Submissions S."/>
        </authorList>
    </citation>
    <scope>NUCLEOTIDE SEQUENCE [LARGE SCALE GENOMIC DNA]</scope>
    <source>
        <strain evidence="3">LMG 26031</strain>
    </source>
</reference>